<protein>
    <submittedName>
        <fullName evidence="1">Uncharacterized protein</fullName>
    </submittedName>
</protein>
<keyword evidence="2" id="KW-1185">Reference proteome</keyword>
<proteinExistence type="predicted"/>
<dbReference type="AlphaFoldDB" id="A0AAN8WHQ3"/>
<organism evidence="1 2">
    <name type="scientific">Halocaridina rubra</name>
    <name type="common">Hawaiian red shrimp</name>
    <dbReference type="NCBI Taxonomy" id="373956"/>
    <lineage>
        <taxon>Eukaryota</taxon>
        <taxon>Metazoa</taxon>
        <taxon>Ecdysozoa</taxon>
        <taxon>Arthropoda</taxon>
        <taxon>Crustacea</taxon>
        <taxon>Multicrustacea</taxon>
        <taxon>Malacostraca</taxon>
        <taxon>Eumalacostraca</taxon>
        <taxon>Eucarida</taxon>
        <taxon>Decapoda</taxon>
        <taxon>Pleocyemata</taxon>
        <taxon>Caridea</taxon>
        <taxon>Atyoidea</taxon>
        <taxon>Atyidae</taxon>
        <taxon>Halocaridina</taxon>
    </lineage>
</organism>
<gene>
    <name evidence="1" type="ORF">SK128_012136</name>
</gene>
<evidence type="ECO:0000313" key="1">
    <source>
        <dbReference type="EMBL" id="KAK7065312.1"/>
    </source>
</evidence>
<feature type="non-terminal residue" evidence="1">
    <location>
        <position position="1"/>
    </location>
</feature>
<accession>A0AAN8WHQ3</accession>
<sequence length="58" mass="6565">TPDRRKPQNLISISRLKAYHSRDSEQEDQVVSICNTVTAECNGIDDIELSTQLCTKED</sequence>
<dbReference type="Proteomes" id="UP001381693">
    <property type="component" value="Unassembled WGS sequence"/>
</dbReference>
<comment type="caution">
    <text evidence="1">The sequence shown here is derived from an EMBL/GenBank/DDBJ whole genome shotgun (WGS) entry which is preliminary data.</text>
</comment>
<evidence type="ECO:0000313" key="2">
    <source>
        <dbReference type="Proteomes" id="UP001381693"/>
    </source>
</evidence>
<name>A0AAN8WHQ3_HALRR</name>
<feature type="non-terminal residue" evidence="1">
    <location>
        <position position="58"/>
    </location>
</feature>
<reference evidence="1 2" key="1">
    <citation type="submission" date="2023-11" db="EMBL/GenBank/DDBJ databases">
        <title>Halocaridina rubra genome assembly.</title>
        <authorList>
            <person name="Smith C."/>
        </authorList>
    </citation>
    <scope>NUCLEOTIDE SEQUENCE [LARGE SCALE GENOMIC DNA]</scope>
    <source>
        <strain evidence="1">EP-1</strain>
        <tissue evidence="1">Whole</tissue>
    </source>
</reference>
<dbReference type="EMBL" id="JAXCGZ010020817">
    <property type="protein sequence ID" value="KAK7065312.1"/>
    <property type="molecule type" value="Genomic_DNA"/>
</dbReference>